<dbReference type="Gene3D" id="1.10.530.10">
    <property type="match status" value="1"/>
</dbReference>
<reference evidence="2 3" key="1">
    <citation type="submission" date="2020-08" db="EMBL/GenBank/DDBJ databases">
        <title>Genomic Encyclopedia of Type Strains, Phase IV (KMG-IV): sequencing the most valuable type-strain genomes for metagenomic binning, comparative biology and taxonomic classification.</title>
        <authorList>
            <person name="Goeker M."/>
        </authorList>
    </citation>
    <scope>NUCLEOTIDE SEQUENCE [LARGE SCALE GENOMIC DNA]</scope>
    <source>
        <strain evidence="2 3">DSM 13481</strain>
    </source>
</reference>
<evidence type="ECO:0000313" key="2">
    <source>
        <dbReference type="EMBL" id="MBB6061772.1"/>
    </source>
</evidence>
<dbReference type="Pfam" id="PF01464">
    <property type="entry name" value="SLT"/>
    <property type="match status" value="1"/>
</dbReference>
<evidence type="ECO:0000259" key="1">
    <source>
        <dbReference type="Pfam" id="PF01464"/>
    </source>
</evidence>
<evidence type="ECO:0000313" key="3">
    <source>
        <dbReference type="Proteomes" id="UP000555828"/>
    </source>
</evidence>
<dbReference type="EMBL" id="JACHEX010000001">
    <property type="protein sequence ID" value="MBB6061772.1"/>
    <property type="molecule type" value="Genomic_DNA"/>
</dbReference>
<accession>A0A841GDZ9</accession>
<proteinExistence type="predicted"/>
<name>A0A841GDZ9_9BACT</name>
<dbReference type="InterPro" id="IPR023346">
    <property type="entry name" value="Lysozyme-like_dom_sf"/>
</dbReference>
<dbReference type="Proteomes" id="UP000555828">
    <property type="component" value="Unassembled WGS sequence"/>
</dbReference>
<comment type="caution">
    <text evidence="2">The sequence shown here is derived from an EMBL/GenBank/DDBJ whole genome shotgun (WGS) entry which is preliminary data.</text>
</comment>
<keyword evidence="3" id="KW-1185">Reference proteome</keyword>
<feature type="domain" description="Transglycosylase SLT" evidence="1">
    <location>
        <begin position="52"/>
        <end position="158"/>
    </location>
</feature>
<organism evidence="2 3">
    <name type="scientific">Thermosipho japonicus</name>
    <dbReference type="NCBI Taxonomy" id="90323"/>
    <lineage>
        <taxon>Bacteria</taxon>
        <taxon>Thermotogati</taxon>
        <taxon>Thermotogota</taxon>
        <taxon>Thermotogae</taxon>
        <taxon>Thermotogales</taxon>
        <taxon>Fervidobacteriaceae</taxon>
        <taxon>Thermosipho</taxon>
    </lineage>
</organism>
<sequence length="178" mass="20857">MKKHFLIFLLIILTISTFALPGKWFRDMIKYYREAYDLPSDEDLIQDIEDAILDASKETGIDPLLITSIIVVETEFRNVIGMHGELGMMQIKPETAEFVANLYKIQTPQEGWNRILWDFKLNIKIGSYYLKYLYDKFHNITDAVKHYNGGTYKEQYAQKILAKYKEMLKVASVNERNS</sequence>
<gene>
    <name evidence="2" type="ORF">HNP65_000194</name>
</gene>
<dbReference type="AlphaFoldDB" id="A0A841GDZ9"/>
<dbReference type="SUPFAM" id="SSF53955">
    <property type="entry name" value="Lysozyme-like"/>
    <property type="match status" value="1"/>
</dbReference>
<dbReference type="RefSeq" id="WP_184618536.1">
    <property type="nucleotide sequence ID" value="NZ_JACHEX010000001.1"/>
</dbReference>
<protein>
    <submittedName>
        <fullName evidence="2">Soluble lytic murein transglycosylase-like protein</fullName>
    </submittedName>
</protein>
<dbReference type="InterPro" id="IPR008258">
    <property type="entry name" value="Transglycosylase_SLT_dom_1"/>
</dbReference>